<reference evidence="1 2" key="1">
    <citation type="journal article" date="2012" name="J. Bacteriol.">
        <title>Draft genome sequence of the nitrophenol-degrading actinomycete Rhodococcus imtechensis RKJ300.</title>
        <authorList>
            <person name="Vikram S."/>
            <person name="Kumar S."/>
            <person name="Subramanian S."/>
            <person name="Raghava G.P."/>
        </authorList>
    </citation>
    <scope>NUCLEOTIDE SEQUENCE [LARGE SCALE GENOMIC DNA]</scope>
    <source>
        <strain evidence="1 2">RKJ300</strain>
    </source>
</reference>
<name>I0WHG3_RHOOP</name>
<proteinExistence type="predicted"/>
<comment type="caution">
    <text evidence="1">The sequence shown here is derived from an EMBL/GenBank/DDBJ whole genome shotgun (WGS) entry which is preliminary data.</text>
</comment>
<protein>
    <submittedName>
        <fullName evidence="1">Uncharacterized protein</fullName>
    </submittedName>
</protein>
<organism evidence="1 2">
    <name type="scientific">Rhodococcus opacus RKJ300 = JCM 13270</name>
    <dbReference type="NCBI Taxonomy" id="1165867"/>
    <lineage>
        <taxon>Bacteria</taxon>
        <taxon>Bacillati</taxon>
        <taxon>Actinomycetota</taxon>
        <taxon>Actinomycetes</taxon>
        <taxon>Mycobacteriales</taxon>
        <taxon>Nocardiaceae</taxon>
        <taxon>Rhodococcus</taxon>
    </lineage>
</organism>
<dbReference type="AlphaFoldDB" id="I0WHG3"/>
<dbReference type="RefSeq" id="WP_007299867.1">
    <property type="nucleotide sequence ID" value="NZ_AJJH01000149.1"/>
</dbReference>
<sequence length="105" mass="11499">MTRTESEMQAGATAKLGERMECNATLGDLHSPPADRAVKPNRQIGLLPCDVLVREGPSTLGVTELLDALLIRLILRPVPLWPTGHAALWSPAWLRKVLPKISFSH</sequence>
<dbReference type="EMBL" id="AJJH01000149">
    <property type="protein sequence ID" value="EID75829.1"/>
    <property type="molecule type" value="Genomic_DNA"/>
</dbReference>
<dbReference type="Proteomes" id="UP000006447">
    <property type="component" value="Unassembled WGS sequence"/>
</dbReference>
<evidence type="ECO:0000313" key="1">
    <source>
        <dbReference type="EMBL" id="EID75829.1"/>
    </source>
</evidence>
<gene>
    <name evidence="1" type="ORF">W59_27246</name>
</gene>
<dbReference type="PATRIC" id="fig|1165867.3.peg.5575"/>
<accession>I0WHG3</accession>
<evidence type="ECO:0000313" key="2">
    <source>
        <dbReference type="Proteomes" id="UP000006447"/>
    </source>
</evidence>